<gene>
    <name evidence="1" type="ORF">GRI48_10435</name>
</gene>
<accession>A0A844YK67</accession>
<dbReference type="AlphaFoldDB" id="A0A844YK67"/>
<organism evidence="1 2">
    <name type="scientific">Qipengyuania oceanensis</name>
    <dbReference type="NCBI Taxonomy" id="1463597"/>
    <lineage>
        <taxon>Bacteria</taxon>
        <taxon>Pseudomonadati</taxon>
        <taxon>Pseudomonadota</taxon>
        <taxon>Alphaproteobacteria</taxon>
        <taxon>Sphingomonadales</taxon>
        <taxon>Erythrobacteraceae</taxon>
        <taxon>Qipengyuania</taxon>
    </lineage>
</organism>
<sequence>MVSAPLWGRASALPLDLIAQAIPKLSRHDLEALAERLIDHLDVSDAPSEDLEPEQDCCGAYDDRGSRFSIATRYEHGTAICDDHDMPCPDWGTDQRQVILPH</sequence>
<evidence type="ECO:0000313" key="1">
    <source>
        <dbReference type="EMBL" id="MXO63428.1"/>
    </source>
</evidence>
<dbReference type="Proteomes" id="UP000445582">
    <property type="component" value="Unassembled WGS sequence"/>
</dbReference>
<name>A0A844YK67_9SPHN</name>
<protein>
    <submittedName>
        <fullName evidence="1">Uncharacterized protein</fullName>
    </submittedName>
</protein>
<proteinExistence type="predicted"/>
<reference evidence="1 2" key="1">
    <citation type="submission" date="2019-12" db="EMBL/GenBank/DDBJ databases">
        <title>Genomic-based taxomic classification of the family Erythrobacteraceae.</title>
        <authorList>
            <person name="Xu L."/>
        </authorList>
    </citation>
    <scope>NUCLEOTIDE SEQUENCE [LARGE SCALE GENOMIC DNA]</scope>
    <source>
        <strain evidence="1 2">MCCC 1A09965</strain>
    </source>
</reference>
<keyword evidence="2" id="KW-1185">Reference proteome</keyword>
<comment type="caution">
    <text evidence="1">The sequence shown here is derived from an EMBL/GenBank/DDBJ whole genome shotgun (WGS) entry which is preliminary data.</text>
</comment>
<dbReference type="RefSeq" id="WP_160675071.1">
    <property type="nucleotide sequence ID" value="NZ_WTYN01000001.1"/>
</dbReference>
<evidence type="ECO:0000313" key="2">
    <source>
        <dbReference type="Proteomes" id="UP000445582"/>
    </source>
</evidence>
<dbReference type="EMBL" id="WTYN01000001">
    <property type="protein sequence ID" value="MXO63428.1"/>
    <property type="molecule type" value="Genomic_DNA"/>
</dbReference>